<feature type="chain" id="PRO_5033033812" description="C-type lectin domain-containing protein" evidence="1">
    <location>
        <begin position="16"/>
        <end position="168"/>
    </location>
</feature>
<accession>A0A835CP71</accession>
<dbReference type="InterPro" id="IPR016187">
    <property type="entry name" value="CTDL_fold"/>
</dbReference>
<comment type="caution">
    <text evidence="2">The sequence shown here is derived from an EMBL/GenBank/DDBJ whole genome shotgun (WGS) entry which is preliminary data.</text>
</comment>
<proteinExistence type="predicted"/>
<name>A0A835CP71_APHGI</name>
<evidence type="ECO:0000313" key="3">
    <source>
        <dbReference type="Proteomes" id="UP000639338"/>
    </source>
</evidence>
<keyword evidence="3" id="KW-1185">Reference proteome</keyword>
<protein>
    <recommendedName>
        <fullName evidence="4">C-type lectin domain-containing protein</fullName>
    </recommendedName>
</protein>
<sequence>MLFLNLILIATSINAIPVDGIADNTSQILPIPVSSTSACVKLVDDRNLPQLVFPICTSKHSSDSLTNVILHGIACTCDLNNNRQLKRDDYHYVMGVGAYKIHTREDQWVTILGDSLHKHGYTKWSNIWGVQPDNGGGVQHCGALMKDGGMDDVNCRVNYAFFCEISEI</sequence>
<dbReference type="Proteomes" id="UP000639338">
    <property type="component" value="Unassembled WGS sequence"/>
</dbReference>
<organism evidence="2 3">
    <name type="scientific">Aphidius gifuensis</name>
    <name type="common">Parasitoid wasp</name>
    <dbReference type="NCBI Taxonomy" id="684658"/>
    <lineage>
        <taxon>Eukaryota</taxon>
        <taxon>Metazoa</taxon>
        <taxon>Ecdysozoa</taxon>
        <taxon>Arthropoda</taxon>
        <taxon>Hexapoda</taxon>
        <taxon>Insecta</taxon>
        <taxon>Pterygota</taxon>
        <taxon>Neoptera</taxon>
        <taxon>Endopterygota</taxon>
        <taxon>Hymenoptera</taxon>
        <taxon>Apocrita</taxon>
        <taxon>Ichneumonoidea</taxon>
        <taxon>Braconidae</taxon>
        <taxon>Aphidiinae</taxon>
        <taxon>Aphidius</taxon>
    </lineage>
</organism>
<dbReference type="AlphaFoldDB" id="A0A835CP71"/>
<dbReference type="InterPro" id="IPR016186">
    <property type="entry name" value="C-type_lectin-like/link_sf"/>
</dbReference>
<evidence type="ECO:0008006" key="4">
    <source>
        <dbReference type="Google" id="ProtNLM"/>
    </source>
</evidence>
<dbReference type="Gene3D" id="3.10.100.10">
    <property type="entry name" value="Mannose-Binding Protein A, subunit A"/>
    <property type="match status" value="1"/>
</dbReference>
<evidence type="ECO:0000256" key="1">
    <source>
        <dbReference type="SAM" id="SignalP"/>
    </source>
</evidence>
<dbReference type="OrthoDB" id="7357196at2759"/>
<gene>
    <name evidence="2" type="ORF">HCN44_000797</name>
</gene>
<dbReference type="SUPFAM" id="SSF56436">
    <property type="entry name" value="C-type lectin-like"/>
    <property type="match status" value="1"/>
</dbReference>
<evidence type="ECO:0000313" key="2">
    <source>
        <dbReference type="EMBL" id="KAF7990992.1"/>
    </source>
</evidence>
<reference evidence="2 3" key="1">
    <citation type="submission" date="2020-08" db="EMBL/GenBank/DDBJ databases">
        <title>Aphidius gifuensis genome sequencing and assembly.</title>
        <authorList>
            <person name="Du Z."/>
        </authorList>
    </citation>
    <scope>NUCLEOTIDE SEQUENCE [LARGE SCALE GENOMIC DNA]</scope>
    <source>
        <strain evidence="2">YNYX2018</strain>
        <tissue evidence="2">Adults</tissue>
    </source>
</reference>
<keyword evidence="1" id="KW-0732">Signal</keyword>
<dbReference type="EMBL" id="JACMRX010000004">
    <property type="protein sequence ID" value="KAF7990992.1"/>
    <property type="molecule type" value="Genomic_DNA"/>
</dbReference>
<feature type="signal peptide" evidence="1">
    <location>
        <begin position="1"/>
        <end position="15"/>
    </location>
</feature>